<evidence type="ECO:0000256" key="1">
    <source>
        <dbReference type="ARBA" id="ARBA00010808"/>
    </source>
</evidence>
<sequence>MQQSHTCCNFTTLSLSEEQQQTKDRVYRPFGADFLKYHFFPSEALDLSAVSNGKLQQRLKMVVKGGKKKATKSLQPACRDYTIHLHKVVHGIQFKKRAPRAIREIKKFAEKVMHTKDVRIDTKLNKHIWSNGIRNLPRRVRVRLSRRRNEEDDAAEKFYTLVQHVPVASFSGLGPEQVNEE</sequence>
<protein>
    <submittedName>
        <fullName evidence="4">60S ribosomal protein L31, putative</fullName>
    </submittedName>
</protein>
<dbReference type="PANTHER" id="PTHR10956:SF0">
    <property type="entry name" value="60S RIBOSOMAL PROTEIN L31"/>
    <property type="match status" value="1"/>
</dbReference>
<dbReference type="VEuPathDB" id="ToxoDB:EMWEY_00006080"/>
<keyword evidence="2 4" id="KW-0689">Ribosomal protein</keyword>
<evidence type="ECO:0000313" key="4">
    <source>
        <dbReference type="EMBL" id="CDJ60324.1"/>
    </source>
</evidence>
<dbReference type="GeneID" id="25334594"/>
<dbReference type="GO" id="GO:0003735">
    <property type="term" value="F:structural constituent of ribosome"/>
    <property type="evidence" value="ECO:0007669"/>
    <property type="project" value="InterPro"/>
</dbReference>
<dbReference type="RefSeq" id="XP_013336974.1">
    <property type="nucleotide sequence ID" value="XM_013481520.1"/>
</dbReference>
<keyword evidence="5" id="KW-1185">Reference proteome</keyword>
<proteinExistence type="inferred from homology"/>
<dbReference type="Gene3D" id="3.10.440.10">
    <property type="match status" value="1"/>
</dbReference>
<reference evidence="4" key="2">
    <citation type="submission" date="2013-10" db="EMBL/GenBank/DDBJ databases">
        <authorList>
            <person name="Aslett M."/>
        </authorList>
    </citation>
    <scope>NUCLEOTIDE SEQUENCE [LARGE SCALE GENOMIC DNA]</scope>
    <source>
        <strain evidence="4">Weybridge</strain>
    </source>
</reference>
<dbReference type="Pfam" id="PF01198">
    <property type="entry name" value="Ribosomal_L31e"/>
    <property type="match status" value="1"/>
</dbReference>
<keyword evidence="3" id="KW-0687">Ribonucleoprotein</keyword>
<comment type="similarity">
    <text evidence="1">Belongs to the eukaryotic ribosomal protein eL31 family.</text>
</comment>
<dbReference type="PANTHER" id="PTHR10956">
    <property type="entry name" value="60S RIBOSOMAL PROTEIN L31"/>
    <property type="match status" value="1"/>
</dbReference>
<dbReference type="NCBIfam" id="NF002258">
    <property type="entry name" value="PRK01192.1-1"/>
    <property type="match status" value="1"/>
</dbReference>
<dbReference type="OMA" id="KFAMKEL"/>
<dbReference type="SUPFAM" id="SSF54575">
    <property type="entry name" value="Ribosomal protein L31e"/>
    <property type="match status" value="1"/>
</dbReference>
<dbReference type="InterPro" id="IPR023621">
    <property type="entry name" value="Ribosomal_eL31_dom_sf"/>
</dbReference>
<dbReference type="GO" id="GO:0022625">
    <property type="term" value="C:cytosolic large ribosomal subunit"/>
    <property type="evidence" value="ECO:0007669"/>
    <property type="project" value="TreeGrafter"/>
</dbReference>
<dbReference type="SMART" id="SM01380">
    <property type="entry name" value="Ribosomal_L31e"/>
    <property type="match status" value="1"/>
</dbReference>
<accession>U6MCY5</accession>
<dbReference type="AlphaFoldDB" id="U6MCY5"/>
<evidence type="ECO:0000256" key="2">
    <source>
        <dbReference type="ARBA" id="ARBA00022980"/>
    </source>
</evidence>
<evidence type="ECO:0000313" key="5">
    <source>
        <dbReference type="Proteomes" id="UP000030763"/>
    </source>
</evidence>
<dbReference type="OrthoDB" id="9739313at2759"/>
<name>U6MCY5_EIMMA</name>
<organism evidence="4 5">
    <name type="scientific">Eimeria maxima</name>
    <name type="common">Coccidian parasite</name>
    <dbReference type="NCBI Taxonomy" id="5804"/>
    <lineage>
        <taxon>Eukaryota</taxon>
        <taxon>Sar</taxon>
        <taxon>Alveolata</taxon>
        <taxon>Apicomplexa</taxon>
        <taxon>Conoidasida</taxon>
        <taxon>Coccidia</taxon>
        <taxon>Eucoccidiorida</taxon>
        <taxon>Eimeriorina</taxon>
        <taxon>Eimeriidae</taxon>
        <taxon>Eimeria</taxon>
    </lineage>
</organism>
<gene>
    <name evidence="4" type="ORF">EMWEY_00006080</name>
</gene>
<reference evidence="4" key="1">
    <citation type="submission" date="2013-10" db="EMBL/GenBank/DDBJ databases">
        <title>Genomic analysis of the causative agents of coccidiosis in chickens.</title>
        <authorList>
            <person name="Reid A.J."/>
            <person name="Blake D."/>
            <person name="Billington K."/>
            <person name="Browne H."/>
            <person name="Dunn M."/>
            <person name="Hung S."/>
            <person name="Kawahara F."/>
            <person name="Miranda-Saavedra D."/>
            <person name="Mourier T."/>
            <person name="Nagra H."/>
            <person name="Otto T.D."/>
            <person name="Rawlings N."/>
            <person name="Sanchez A."/>
            <person name="Sanders M."/>
            <person name="Subramaniam C."/>
            <person name="Tay Y."/>
            <person name="Dear P."/>
            <person name="Doerig C."/>
            <person name="Gruber A."/>
            <person name="Parkinson J."/>
            <person name="Shirley M."/>
            <person name="Wan K.L."/>
            <person name="Berriman M."/>
            <person name="Tomley F."/>
            <person name="Pain A."/>
        </authorList>
    </citation>
    <scope>NUCLEOTIDE SEQUENCE [LARGE SCALE GENOMIC DNA]</scope>
    <source>
        <strain evidence="4">Weybridge</strain>
    </source>
</reference>
<dbReference type="EMBL" id="HG721758">
    <property type="protein sequence ID" value="CDJ60324.1"/>
    <property type="molecule type" value="Genomic_DNA"/>
</dbReference>
<dbReference type="GO" id="GO:0002181">
    <property type="term" value="P:cytoplasmic translation"/>
    <property type="evidence" value="ECO:0007669"/>
    <property type="project" value="TreeGrafter"/>
</dbReference>
<evidence type="ECO:0000256" key="3">
    <source>
        <dbReference type="ARBA" id="ARBA00023274"/>
    </source>
</evidence>
<dbReference type="FunFam" id="3.10.440.10:FF:000001">
    <property type="entry name" value="60S ribosomal protein L31"/>
    <property type="match status" value="1"/>
</dbReference>
<dbReference type="InterPro" id="IPR000054">
    <property type="entry name" value="Ribosomal_eL31"/>
</dbReference>
<dbReference type="CDD" id="cd00463">
    <property type="entry name" value="Ribosomal_L31e"/>
    <property type="match status" value="1"/>
</dbReference>
<dbReference type="Proteomes" id="UP000030763">
    <property type="component" value="Unassembled WGS sequence"/>
</dbReference>